<accession>A0ABD3BSY1</accession>
<comment type="caution">
    <text evidence="5">The sequence shown here is derived from an EMBL/GenBank/DDBJ whole genome shotgun (WGS) entry which is preliminary data.</text>
</comment>
<name>A0ABD3BSY1_9LAMI</name>
<dbReference type="Gene3D" id="1.25.40.120">
    <property type="entry name" value="Protein prenylyltransferase"/>
    <property type="match status" value="1"/>
</dbReference>
<keyword evidence="3" id="KW-0808">Transferase</keyword>
<organism evidence="5 6">
    <name type="scientific">Castilleja foliolosa</name>
    <dbReference type="NCBI Taxonomy" id="1961234"/>
    <lineage>
        <taxon>Eukaryota</taxon>
        <taxon>Viridiplantae</taxon>
        <taxon>Streptophyta</taxon>
        <taxon>Embryophyta</taxon>
        <taxon>Tracheophyta</taxon>
        <taxon>Spermatophyta</taxon>
        <taxon>Magnoliopsida</taxon>
        <taxon>eudicotyledons</taxon>
        <taxon>Gunneridae</taxon>
        <taxon>Pentapetalae</taxon>
        <taxon>asterids</taxon>
        <taxon>lamiids</taxon>
        <taxon>Lamiales</taxon>
        <taxon>Orobanchaceae</taxon>
        <taxon>Pedicularideae</taxon>
        <taxon>Castillejinae</taxon>
        <taxon>Castilleja</taxon>
    </lineage>
</organism>
<dbReference type="AlphaFoldDB" id="A0ABD3BSY1"/>
<comment type="similarity">
    <text evidence="1">Belongs to the protein prenyltransferase subunit alpha family.</text>
</comment>
<dbReference type="Proteomes" id="UP001632038">
    <property type="component" value="Unassembled WGS sequence"/>
</dbReference>
<sequence length="422" mass="47943">MSEATATTDPSHILSHFEDILDSDPQIDEVGFIHPMQFTALAESSFSVAKTQLEDGGYDSMFWHNEHKLGISTLVLVPLYRAARDAFMDAHKRYILFSESQVKKDGLLDLGIVESEVMKHSRALVLLSCDFGTAWNSRKLIVSKKKLLPMFMNELILSALVLSYSPKSERAWSHKYEVGDQDASWKMCQSARDCGKRIGISEKTFRGLTLVLDCGGITKKLPLRCYSNCRVLEIGPGFTLLIILAFITELKNIQIVSMVESLRQNKDPNGLSGEEFHQTWKDELDWVGTLIRRYVGREALWLHRRFLSLVWVKQHLPVDDDQSSSISDHSCCTSYDVSVFMKDEFMLLQSCINFPDDDDGFGDYLAQATHATTYITWLAKQMPKSFGAEIRKSSQYEDRLKLLLDDAGKSFLWNSMVASFEP</sequence>
<dbReference type="PANTHER" id="PTHR11129">
    <property type="entry name" value="PROTEIN FARNESYLTRANSFERASE ALPHA SUBUNIT/RAB GERANYLGERANYL TRANSFERASE ALPHA SUBUNIT"/>
    <property type="match status" value="1"/>
</dbReference>
<dbReference type="InterPro" id="IPR002088">
    <property type="entry name" value="Prenyl_trans_a"/>
</dbReference>
<keyword evidence="6" id="KW-1185">Reference proteome</keyword>
<evidence type="ECO:0000313" key="6">
    <source>
        <dbReference type="Proteomes" id="UP001632038"/>
    </source>
</evidence>
<reference evidence="6" key="1">
    <citation type="journal article" date="2024" name="IScience">
        <title>Strigolactones Initiate the Formation of Haustorium-like Structures in Castilleja.</title>
        <authorList>
            <person name="Buerger M."/>
            <person name="Peterson D."/>
            <person name="Chory J."/>
        </authorList>
    </citation>
    <scope>NUCLEOTIDE SEQUENCE [LARGE SCALE GENOMIC DNA]</scope>
</reference>
<evidence type="ECO:0000256" key="3">
    <source>
        <dbReference type="ARBA" id="ARBA00022679"/>
    </source>
</evidence>
<evidence type="ECO:0000256" key="2">
    <source>
        <dbReference type="ARBA" id="ARBA00022602"/>
    </source>
</evidence>
<dbReference type="EMBL" id="JAVIJP010000066">
    <property type="protein sequence ID" value="KAL3620199.1"/>
    <property type="molecule type" value="Genomic_DNA"/>
</dbReference>
<dbReference type="Pfam" id="PF01239">
    <property type="entry name" value="PPTA"/>
    <property type="match status" value="1"/>
</dbReference>
<keyword evidence="2" id="KW-0637">Prenyltransferase</keyword>
<evidence type="ECO:0000256" key="4">
    <source>
        <dbReference type="ARBA" id="ARBA00022737"/>
    </source>
</evidence>
<protein>
    <submittedName>
        <fullName evidence="5">Uncharacterized protein</fullName>
    </submittedName>
</protein>
<keyword evidence="4" id="KW-0677">Repeat</keyword>
<evidence type="ECO:0000256" key="1">
    <source>
        <dbReference type="ARBA" id="ARBA00006734"/>
    </source>
</evidence>
<gene>
    <name evidence="5" type="ORF">CASFOL_035111</name>
</gene>
<dbReference type="SUPFAM" id="SSF48439">
    <property type="entry name" value="Protein prenylyltransferase"/>
    <property type="match status" value="1"/>
</dbReference>
<dbReference type="GO" id="GO:0004659">
    <property type="term" value="F:prenyltransferase activity"/>
    <property type="evidence" value="ECO:0007669"/>
    <property type="project" value="UniProtKB-KW"/>
</dbReference>
<dbReference type="PANTHER" id="PTHR11129:SF10">
    <property type="entry name" value="PROTEIN PRENYLYLTRANSFERASE SUPERFAMILY PROTEIN"/>
    <property type="match status" value="1"/>
</dbReference>
<evidence type="ECO:0000313" key="5">
    <source>
        <dbReference type="EMBL" id="KAL3620199.1"/>
    </source>
</evidence>
<proteinExistence type="inferred from homology"/>